<accession>A0A4R1BN37</accession>
<reference evidence="2 3" key="1">
    <citation type="submission" date="2019-03" db="EMBL/GenBank/DDBJ databases">
        <authorList>
            <person name="Kim M.K.M."/>
        </authorList>
    </citation>
    <scope>NUCLEOTIDE SEQUENCE [LARGE SCALE GENOMIC DNA]</scope>
    <source>
        <strain evidence="2 3">17J68-12</strain>
    </source>
</reference>
<dbReference type="Proteomes" id="UP000295334">
    <property type="component" value="Unassembled WGS sequence"/>
</dbReference>
<evidence type="ECO:0000259" key="1">
    <source>
        <dbReference type="Pfam" id="PF12867"/>
    </source>
</evidence>
<proteinExistence type="predicted"/>
<dbReference type="InterPro" id="IPR034660">
    <property type="entry name" value="DinB/YfiT-like"/>
</dbReference>
<name>A0A4R1BN37_9BACT</name>
<comment type="caution">
    <text evidence="2">The sequence shown here is derived from an EMBL/GenBank/DDBJ whole genome shotgun (WGS) entry which is preliminary data.</text>
</comment>
<gene>
    <name evidence="2" type="ORF">EPD60_03125</name>
</gene>
<dbReference type="OrthoDB" id="9814103at2"/>
<protein>
    <submittedName>
        <fullName evidence="2">DinB family protein</fullName>
    </submittedName>
</protein>
<feature type="domain" description="DinB-like" evidence="1">
    <location>
        <begin position="24"/>
        <end position="144"/>
    </location>
</feature>
<evidence type="ECO:0000313" key="2">
    <source>
        <dbReference type="EMBL" id="TCJ18766.1"/>
    </source>
</evidence>
<dbReference type="EMBL" id="SJZI01000003">
    <property type="protein sequence ID" value="TCJ18766.1"/>
    <property type="molecule type" value="Genomic_DNA"/>
</dbReference>
<evidence type="ECO:0000313" key="3">
    <source>
        <dbReference type="Proteomes" id="UP000295334"/>
    </source>
</evidence>
<dbReference type="InterPro" id="IPR024775">
    <property type="entry name" value="DinB-like"/>
</dbReference>
<sequence>MSTAAQLGAHLRQVFSGGNWTSVNVRQTLGDISLEEAVRKQGSLNTIAALTFHIHYYVAAVLDVLEGGPLNAQDKYSFDVPHLLRAAEWETLRERAFTDAERLAALIETFPDERLSDDFTDPKYGSYHRNFLGLIEHTHYHLGQIALLKKLHRGA</sequence>
<dbReference type="Gene3D" id="1.20.120.450">
    <property type="entry name" value="dinb family like domain"/>
    <property type="match status" value="1"/>
</dbReference>
<organism evidence="2 3">
    <name type="scientific">Flaviaesturariibacter flavus</name>
    <dbReference type="NCBI Taxonomy" id="2502780"/>
    <lineage>
        <taxon>Bacteria</taxon>
        <taxon>Pseudomonadati</taxon>
        <taxon>Bacteroidota</taxon>
        <taxon>Chitinophagia</taxon>
        <taxon>Chitinophagales</taxon>
        <taxon>Chitinophagaceae</taxon>
        <taxon>Flaviaestuariibacter</taxon>
    </lineage>
</organism>
<dbReference type="SUPFAM" id="SSF109854">
    <property type="entry name" value="DinB/YfiT-like putative metalloenzymes"/>
    <property type="match status" value="1"/>
</dbReference>
<dbReference type="AlphaFoldDB" id="A0A4R1BN37"/>
<dbReference type="RefSeq" id="WP_131446752.1">
    <property type="nucleotide sequence ID" value="NZ_SJZI01000003.1"/>
</dbReference>
<dbReference type="Pfam" id="PF12867">
    <property type="entry name" value="DinB_2"/>
    <property type="match status" value="1"/>
</dbReference>
<keyword evidence="3" id="KW-1185">Reference proteome</keyword>